<feature type="region of interest" description="Disordered" evidence="1">
    <location>
        <begin position="1"/>
        <end position="27"/>
    </location>
</feature>
<evidence type="ECO:0000313" key="3">
    <source>
        <dbReference type="Proteomes" id="UP000001849"/>
    </source>
</evidence>
<dbReference type="RefSeq" id="YP_002225054.1">
    <property type="nucleotide sequence ID" value="NC_011273.1"/>
</dbReference>
<protein>
    <submittedName>
        <fullName evidence="2">Uncharacterized protein</fullName>
    </submittedName>
</protein>
<feature type="compositionally biased region" description="Basic and acidic residues" evidence="1">
    <location>
        <begin position="11"/>
        <end position="27"/>
    </location>
</feature>
<sequence length="110" mass="12193">MTTPAGNEFVRTSDPETSHDAVPERQRRESIQVALLQAYADAYPAGLTDEEAMEACGFDLVEDGYRRRAGDLRALGQIERNGNETRRTGRTGKARMVCYITHAGADRLGY</sequence>
<dbReference type="GeneID" id="6920879"/>
<dbReference type="EMBL" id="EU826466">
    <property type="protein sequence ID" value="ACH62144.1"/>
    <property type="molecule type" value="Genomic_DNA"/>
</dbReference>
<name>B5LJE7_9CAUD</name>
<dbReference type="KEGG" id="vg:6920879"/>
<evidence type="ECO:0000256" key="1">
    <source>
        <dbReference type="SAM" id="MobiDB-lite"/>
    </source>
</evidence>
<proteinExistence type="predicted"/>
<organism evidence="2 3">
    <name type="scientific">Mycobacterium phage Myrna</name>
    <dbReference type="NCBI Taxonomy" id="546805"/>
    <lineage>
        <taxon>Viruses</taxon>
        <taxon>Duplodnaviria</taxon>
        <taxon>Heunggongvirae</taxon>
        <taxon>Uroviricota</taxon>
        <taxon>Caudoviricetes</taxon>
        <taxon>Ceeclamvirinae</taxon>
        <taxon>Myrnavirus</taxon>
        <taxon>Myrnavirus myrna</taxon>
    </lineage>
</organism>
<reference evidence="2 3" key="1">
    <citation type="submission" date="2008-06" db="EMBL/GenBank/DDBJ databases">
        <authorList>
            <person name="Smith A.L."/>
            <person name="Paladin E.C."/>
            <person name="Jacobs-Sera D."/>
            <person name="Hendirx R.W."/>
            <person name="Hatfull G.F."/>
        </authorList>
    </citation>
    <scope>NUCLEOTIDE SEQUENCE [LARGE SCALE GENOMIC DNA]</scope>
</reference>
<dbReference type="Proteomes" id="UP000001849">
    <property type="component" value="Segment"/>
</dbReference>
<keyword evidence="3" id="KW-1185">Reference proteome</keyword>
<accession>B5LJE7</accession>
<gene>
    <name evidence="2" type="primary">175</name>
    <name evidence="2" type="ORF">MYRNA_175</name>
</gene>
<evidence type="ECO:0000313" key="2">
    <source>
        <dbReference type="EMBL" id="ACH62144.1"/>
    </source>
</evidence>